<dbReference type="EMBL" id="CEKZ01000008">
    <property type="protein sequence ID" value="CEP41419.1"/>
    <property type="molecule type" value="Genomic_DNA"/>
</dbReference>
<evidence type="ECO:0000259" key="1">
    <source>
        <dbReference type="Pfam" id="PF23343"/>
    </source>
</evidence>
<dbReference type="InterPro" id="IPR056906">
    <property type="entry name" value="ORF2/G2P_dom"/>
</dbReference>
<proteinExistence type="predicted"/>
<name>A0A0C7LHV7_PARSO</name>
<sequence length="236" mass="28373">MEIYNTKLKKCGNIIKIKRYDKKVVKGYKRNPIKKDIGENLNISEEEKEQRRYKNMIKARNEFIDKINYNFTTKDTFITLTYESNEADPQQTNKDFDNFIRKLKYHYGKDIKYAYVKSKQNRGAYHYHLVTNIQFIDYNKLKKLWKYGNIYIDKIKNVNGVGLYMANNISKEELLKKEYKKKIFQTSKTCKATNWIYGDKAEIIYNALIDSGEKPIYNKNFRTQFLDNMEIIIYEI</sequence>
<feature type="domain" description="Replication-associated protein ORF2/G2P" evidence="1">
    <location>
        <begin position="76"/>
        <end position="172"/>
    </location>
</feature>
<evidence type="ECO:0000313" key="2">
    <source>
        <dbReference type="EMBL" id="CEP41419.1"/>
    </source>
</evidence>
<dbReference type="Proteomes" id="UP000049127">
    <property type="component" value="Unassembled WGS sequence"/>
</dbReference>
<dbReference type="AlphaFoldDB" id="A0A0C7LHV7"/>
<organism evidence="2 3">
    <name type="scientific">Paraclostridium sordellii</name>
    <name type="common">Clostridium sordellii</name>
    <dbReference type="NCBI Taxonomy" id="1505"/>
    <lineage>
        <taxon>Bacteria</taxon>
        <taxon>Bacillati</taxon>
        <taxon>Bacillota</taxon>
        <taxon>Clostridia</taxon>
        <taxon>Peptostreptococcales</taxon>
        <taxon>Peptostreptococcaceae</taxon>
        <taxon>Paraclostridium</taxon>
    </lineage>
</organism>
<dbReference type="RefSeq" id="WP_055342666.1">
    <property type="nucleotide sequence ID" value="NZ_CEKZ01000008.1"/>
</dbReference>
<reference evidence="2 3" key="1">
    <citation type="submission" date="2015-01" db="EMBL/GenBank/DDBJ databases">
        <authorList>
            <person name="Aslett A.Martin."/>
            <person name="De Silva Nishadi"/>
        </authorList>
    </citation>
    <scope>NUCLEOTIDE SEQUENCE [LARGE SCALE GENOMIC DNA]</scope>
    <source>
        <strain evidence="2 3">R28058</strain>
    </source>
</reference>
<protein>
    <recommendedName>
        <fullName evidence="1">Replication-associated protein ORF2/G2P domain-containing protein</fullName>
    </recommendedName>
</protein>
<evidence type="ECO:0000313" key="3">
    <source>
        <dbReference type="Proteomes" id="UP000049127"/>
    </source>
</evidence>
<dbReference type="Pfam" id="PF23343">
    <property type="entry name" value="REP_ORF2-G2P"/>
    <property type="match status" value="1"/>
</dbReference>
<accession>A0A0C7LHV7</accession>
<gene>
    <name evidence="2" type="ORF">R28058_35091</name>
</gene>